<evidence type="ECO:0000313" key="1">
    <source>
        <dbReference type="EMBL" id="GLR52414.1"/>
    </source>
</evidence>
<dbReference type="SUPFAM" id="SSF53850">
    <property type="entry name" value="Periplasmic binding protein-like II"/>
    <property type="match status" value="1"/>
</dbReference>
<accession>A0ABQ5ZKY1</accession>
<keyword evidence="2" id="KW-1185">Reference proteome</keyword>
<dbReference type="Gene3D" id="3.40.190.10">
    <property type="entry name" value="Periplasmic binding protein-like II"/>
    <property type="match status" value="2"/>
</dbReference>
<comment type="caution">
    <text evidence="1">The sequence shown here is derived from an EMBL/GenBank/DDBJ whole genome shotgun (WGS) entry which is preliminary data.</text>
</comment>
<sequence>MLFLPEFLRLRGALALLLFVAVVMPGFAAAQERTLRLAGVVSEARMAPLIVSLSVHLPGTRLVYSRLSSAQIAAAARRPHDAPFDIAFLSSPDVAVSIANEGYAISDEAAGAMAGVQWRNEVFGFWSDPAVIVVRKAAFENRVPRTRIELVRMLEQNTGRFARRVGVVNVGIDDVGYLLASQDSIRTSLYWRLIRALGGAKARIYDTTDDLLEALQAGDLDVAYNVPLSALRAGGELPQGMEVLVPQDYVLAVPWTVLMPKGAANLREARILLHMLLAPEGKAALVAAGFVPPQQPSGFEGLQKIELGPELLVFRDMIKRSRFLDAWFQMVVG</sequence>
<dbReference type="Pfam" id="PF13531">
    <property type="entry name" value="SBP_bac_11"/>
    <property type="match status" value="1"/>
</dbReference>
<gene>
    <name evidence="1" type="primary">afuA_2</name>
    <name evidence="1" type="ORF">GCM10007923_36280</name>
</gene>
<dbReference type="Proteomes" id="UP001156702">
    <property type="component" value="Unassembled WGS sequence"/>
</dbReference>
<reference evidence="2" key="1">
    <citation type="journal article" date="2019" name="Int. J. Syst. Evol. Microbiol.">
        <title>The Global Catalogue of Microorganisms (GCM) 10K type strain sequencing project: providing services to taxonomists for standard genome sequencing and annotation.</title>
        <authorList>
            <consortium name="The Broad Institute Genomics Platform"/>
            <consortium name="The Broad Institute Genome Sequencing Center for Infectious Disease"/>
            <person name="Wu L."/>
            <person name="Ma J."/>
        </authorList>
    </citation>
    <scope>NUCLEOTIDE SEQUENCE [LARGE SCALE GENOMIC DNA]</scope>
    <source>
        <strain evidence="2">NBRC 102122</strain>
    </source>
</reference>
<evidence type="ECO:0000313" key="2">
    <source>
        <dbReference type="Proteomes" id="UP001156702"/>
    </source>
</evidence>
<dbReference type="EMBL" id="BSOP01000030">
    <property type="protein sequence ID" value="GLR52414.1"/>
    <property type="molecule type" value="Genomic_DNA"/>
</dbReference>
<proteinExistence type="predicted"/>
<name>A0ABQ5ZKY1_9HYPH</name>
<organism evidence="1 2">
    <name type="scientific">Shinella yambaruensis</name>
    <dbReference type="NCBI Taxonomy" id="415996"/>
    <lineage>
        <taxon>Bacteria</taxon>
        <taxon>Pseudomonadati</taxon>
        <taxon>Pseudomonadota</taxon>
        <taxon>Alphaproteobacteria</taxon>
        <taxon>Hyphomicrobiales</taxon>
        <taxon>Rhizobiaceae</taxon>
        <taxon>Shinella</taxon>
    </lineage>
</organism>
<protein>
    <submittedName>
        <fullName evidence="1">Periplasmic iron-binding protein</fullName>
    </submittedName>
</protein>